<name>A0AAN9BCX8_9CAEN</name>
<keyword evidence="2" id="KW-0732">Signal</keyword>
<protein>
    <submittedName>
        <fullName evidence="3">Uncharacterized protein</fullName>
    </submittedName>
</protein>
<evidence type="ECO:0000313" key="3">
    <source>
        <dbReference type="EMBL" id="KAK7102913.1"/>
    </source>
</evidence>
<sequence length="398" mass="43741">MAGVGWLGVVVITTALLLNKGVLARILVDMTGSGCFDEGERTINDDQVYTLYAEYRTNSQPSIDHCDVKIRATDSNRRLRYFVEKLIIFDCGVTILIFDNPNNMNTSTRTLTCDDDKNLPIEGTTSHQVLKVSLRKESAQSSAFNFQIQVTTDFELLSSATCPGDVFKRVHGCLKETGVISAALQSIVNPGFIPPFCGLSNNSTLDCLQDNLDLCADNPRLALLKLLVDPQRSHDNLRYFCKHRHVLKGESNCTRFDEVSTCTQRAASKLKDTVMLTTEIKPVLDTQCLYNDDLLQCFTGSLEDRCNGTRQLYVHLTTAMRFPYCDLDPLKQHVRLHDALSKSQDGSNAGSGASNTNGDSPGSGSASLVIGRGCCGLFVSVVMLIMSIVLWDLINGTS</sequence>
<evidence type="ECO:0000313" key="4">
    <source>
        <dbReference type="Proteomes" id="UP001374579"/>
    </source>
</evidence>
<gene>
    <name evidence="3" type="ORF">V1264_021068</name>
</gene>
<dbReference type="AlphaFoldDB" id="A0AAN9BCX8"/>
<keyword evidence="1" id="KW-0472">Membrane</keyword>
<evidence type="ECO:0000256" key="2">
    <source>
        <dbReference type="SAM" id="SignalP"/>
    </source>
</evidence>
<keyword evidence="4" id="KW-1185">Reference proteome</keyword>
<dbReference type="Proteomes" id="UP001374579">
    <property type="component" value="Unassembled WGS sequence"/>
</dbReference>
<organism evidence="3 4">
    <name type="scientific">Littorina saxatilis</name>
    <dbReference type="NCBI Taxonomy" id="31220"/>
    <lineage>
        <taxon>Eukaryota</taxon>
        <taxon>Metazoa</taxon>
        <taxon>Spiralia</taxon>
        <taxon>Lophotrochozoa</taxon>
        <taxon>Mollusca</taxon>
        <taxon>Gastropoda</taxon>
        <taxon>Caenogastropoda</taxon>
        <taxon>Littorinimorpha</taxon>
        <taxon>Littorinoidea</taxon>
        <taxon>Littorinidae</taxon>
        <taxon>Littorina</taxon>
    </lineage>
</organism>
<feature type="chain" id="PRO_5042925541" evidence="2">
    <location>
        <begin position="25"/>
        <end position="398"/>
    </location>
</feature>
<feature type="transmembrane region" description="Helical" evidence="1">
    <location>
        <begin position="376"/>
        <end position="394"/>
    </location>
</feature>
<dbReference type="EMBL" id="JBAMIC010000010">
    <property type="protein sequence ID" value="KAK7102913.1"/>
    <property type="molecule type" value="Genomic_DNA"/>
</dbReference>
<evidence type="ECO:0000256" key="1">
    <source>
        <dbReference type="SAM" id="Phobius"/>
    </source>
</evidence>
<keyword evidence="1" id="KW-1133">Transmembrane helix</keyword>
<accession>A0AAN9BCX8</accession>
<comment type="caution">
    <text evidence="3">The sequence shown here is derived from an EMBL/GenBank/DDBJ whole genome shotgun (WGS) entry which is preliminary data.</text>
</comment>
<reference evidence="3 4" key="1">
    <citation type="submission" date="2024-02" db="EMBL/GenBank/DDBJ databases">
        <title>Chromosome-scale genome assembly of the rough periwinkle Littorina saxatilis.</title>
        <authorList>
            <person name="De Jode A."/>
            <person name="Faria R."/>
            <person name="Formenti G."/>
            <person name="Sims Y."/>
            <person name="Smith T.P."/>
            <person name="Tracey A."/>
            <person name="Wood J.M.D."/>
            <person name="Zagrodzka Z.B."/>
            <person name="Johannesson K."/>
            <person name="Butlin R.K."/>
            <person name="Leder E.H."/>
        </authorList>
    </citation>
    <scope>NUCLEOTIDE SEQUENCE [LARGE SCALE GENOMIC DNA]</scope>
    <source>
        <strain evidence="3">Snail1</strain>
        <tissue evidence="3">Muscle</tissue>
    </source>
</reference>
<proteinExistence type="predicted"/>
<feature type="signal peptide" evidence="2">
    <location>
        <begin position="1"/>
        <end position="24"/>
    </location>
</feature>
<keyword evidence="1" id="KW-0812">Transmembrane</keyword>